<evidence type="ECO:0000259" key="10">
    <source>
        <dbReference type="Pfam" id="PF00675"/>
    </source>
</evidence>
<evidence type="ECO:0000256" key="2">
    <source>
        <dbReference type="ARBA" id="ARBA00007261"/>
    </source>
</evidence>
<evidence type="ECO:0000256" key="9">
    <source>
        <dbReference type="SAM" id="MobiDB-lite"/>
    </source>
</evidence>
<protein>
    <submittedName>
        <fullName evidence="14">Peptidase, putative</fullName>
    </submittedName>
</protein>
<comment type="similarity">
    <text evidence="2 8">Belongs to the peptidase M16 family.</text>
</comment>
<dbReference type="InterPro" id="IPR054734">
    <property type="entry name" value="PqqF-like_C_4"/>
</dbReference>
<dbReference type="GO" id="GO:0043171">
    <property type="term" value="P:peptide catabolic process"/>
    <property type="evidence" value="ECO:0007669"/>
    <property type="project" value="TreeGrafter"/>
</dbReference>
<evidence type="ECO:0000256" key="7">
    <source>
        <dbReference type="ARBA" id="ARBA00023049"/>
    </source>
</evidence>
<evidence type="ECO:0000259" key="11">
    <source>
        <dbReference type="Pfam" id="PF05193"/>
    </source>
</evidence>
<keyword evidence="3" id="KW-0645">Protease</keyword>
<dbReference type="GO" id="GO:0005739">
    <property type="term" value="C:mitochondrion"/>
    <property type="evidence" value="ECO:0007669"/>
    <property type="project" value="TreeGrafter"/>
</dbReference>
<dbReference type="GO" id="GO:0051603">
    <property type="term" value="P:proteolysis involved in protein catabolic process"/>
    <property type="evidence" value="ECO:0007669"/>
    <property type="project" value="TreeGrafter"/>
</dbReference>
<dbReference type="Pfam" id="PF22456">
    <property type="entry name" value="PqqF-like_C_4"/>
    <property type="match status" value="1"/>
</dbReference>
<evidence type="ECO:0000259" key="13">
    <source>
        <dbReference type="Pfam" id="PF22456"/>
    </source>
</evidence>
<evidence type="ECO:0000256" key="4">
    <source>
        <dbReference type="ARBA" id="ARBA00022723"/>
    </source>
</evidence>
<dbReference type="InterPro" id="IPR011765">
    <property type="entry name" value="Pept_M16_N"/>
</dbReference>
<dbReference type="PROSITE" id="PS00143">
    <property type="entry name" value="INSULINASE"/>
    <property type="match status" value="1"/>
</dbReference>
<dbReference type="InterPro" id="IPR050626">
    <property type="entry name" value="Peptidase_M16"/>
</dbReference>
<dbReference type="Proteomes" id="UP000051952">
    <property type="component" value="Unassembled WGS sequence"/>
</dbReference>
<reference evidence="15" key="1">
    <citation type="submission" date="2015-09" db="EMBL/GenBank/DDBJ databases">
        <authorList>
            <consortium name="Pathogen Informatics"/>
        </authorList>
    </citation>
    <scope>NUCLEOTIDE SEQUENCE [LARGE SCALE GENOMIC DNA]</scope>
    <source>
        <strain evidence="15">Lake Konstanz</strain>
    </source>
</reference>
<feature type="domain" description="Peptidase M16 C-terminal" evidence="11">
    <location>
        <begin position="199"/>
        <end position="379"/>
    </location>
</feature>
<dbReference type="EMBL" id="CYKH01001716">
    <property type="protein sequence ID" value="CUG89240.1"/>
    <property type="molecule type" value="Genomic_DNA"/>
</dbReference>
<evidence type="ECO:0000313" key="15">
    <source>
        <dbReference type="Proteomes" id="UP000051952"/>
    </source>
</evidence>
<feature type="domain" description="Peptidase M16 N-terminal" evidence="10">
    <location>
        <begin position="40"/>
        <end position="172"/>
    </location>
</feature>
<dbReference type="InterPro" id="IPR007863">
    <property type="entry name" value="Peptidase_M16_C"/>
</dbReference>
<feature type="domain" description="Coenzyme PQQ synthesis protein F-like C-terminal lobe" evidence="13">
    <location>
        <begin position="897"/>
        <end position="991"/>
    </location>
</feature>
<evidence type="ECO:0000256" key="8">
    <source>
        <dbReference type="RuleBase" id="RU004447"/>
    </source>
</evidence>
<comment type="cofactor">
    <cofactor evidence="1">
        <name>Zn(2+)</name>
        <dbReference type="ChEBI" id="CHEBI:29105"/>
    </cofactor>
</comment>
<keyword evidence="6" id="KW-0862">Zinc</keyword>
<keyword evidence="4" id="KW-0479">Metal-binding</keyword>
<feature type="domain" description="Peptidase M16 middle/third" evidence="12">
    <location>
        <begin position="544"/>
        <end position="757"/>
    </location>
</feature>
<evidence type="ECO:0000256" key="3">
    <source>
        <dbReference type="ARBA" id="ARBA00022670"/>
    </source>
</evidence>
<dbReference type="InterPro" id="IPR011249">
    <property type="entry name" value="Metalloenz_LuxS/M16"/>
</dbReference>
<dbReference type="GO" id="GO:0004222">
    <property type="term" value="F:metalloendopeptidase activity"/>
    <property type="evidence" value="ECO:0007669"/>
    <property type="project" value="InterPro"/>
</dbReference>
<evidence type="ECO:0000256" key="6">
    <source>
        <dbReference type="ARBA" id="ARBA00022833"/>
    </source>
</evidence>
<evidence type="ECO:0000313" key="14">
    <source>
        <dbReference type="EMBL" id="CUG89240.1"/>
    </source>
</evidence>
<dbReference type="VEuPathDB" id="TriTrypDB:BSAL_20040"/>
<dbReference type="InterPro" id="IPR001431">
    <property type="entry name" value="Pept_M16_Zn_BS"/>
</dbReference>
<dbReference type="GO" id="GO:0046872">
    <property type="term" value="F:metal ion binding"/>
    <property type="evidence" value="ECO:0007669"/>
    <property type="project" value="UniProtKB-KW"/>
</dbReference>
<dbReference type="Pfam" id="PF00675">
    <property type="entry name" value="Peptidase_M16"/>
    <property type="match status" value="1"/>
</dbReference>
<accession>A0A0S4JGH1</accession>
<feature type="compositionally biased region" description="Polar residues" evidence="9">
    <location>
        <begin position="478"/>
        <end position="492"/>
    </location>
</feature>
<dbReference type="Pfam" id="PF16187">
    <property type="entry name" value="Peptidase_M16_M"/>
    <property type="match status" value="1"/>
</dbReference>
<dbReference type="FunFam" id="3.30.830.10:FF:000012">
    <property type="entry name" value="Protease 3"/>
    <property type="match status" value="1"/>
</dbReference>
<name>A0A0S4JGH1_BODSA</name>
<dbReference type="OrthoDB" id="952271at2759"/>
<keyword evidence="7" id="KW-0482">Metalloprotease</keyword>
<dbReference type="OMA" id="WIFDEMK"/>
<organism evidence="14 15">
    <name type="scientific">Bodo saltans</name>
    <name type="common">Flagellated protozoan</name>
    <dbReference type="NCBI Taxonomy" id="75058"/>
    <lineage>
        <taxon>Eukaryota</taxon>
        <taxon>Discoba</taxon>
        <taxon>Euglenozoa</taxon>
        <taxon>Kinetoplastea</taxon>
        <taxon>Metakinetoplastina</taxon>
        <taxon>Eubodonida</taxon>
        <taxon>Bodonidae</taxon>
        <taxon>Bodo</taxon>
    </lineage>
</organism>
<dbReference type="Gene3D" id="3.30.830.10">
    <property type="entry name" value="Metalloenzyme, LuxS/M16 peptidase-like"/>
    <property type="match status" value="4"/>
</dbReference>
<keyword evidence="5" id="KW-0378">Hydrolase</keyword>
<dbReference type="InterPro" id="IPR032632">
    <property type="entry name" value="Peptidase_M16_M"/>
</dbReference>
<sequence>MSNTEAPLDIKRFDLVVPSVVTKPHHGFVFPNGAKALVVEDSACQLAAAAVTVRVGSNQDPVNVPGLAHFCEHMLFMGTKKYPNEDEFDSFIRRNGGSTNAWTEAQGTTYYFTVSDGVFLDALDRFLEFFVDPTFNPSAVSRELEAVHSEDEKNHSVEYWRTDEILRSLADPRHPYHRYGNGNLTTLRDIPSSLGIDVRDELLSFYEKYYVADAVSVVLYSRRPAEEALPILDQQLKRMRQRNEIPPRMNSFVPTKEGTARVAPFAPTTMGRWFNIKTLTQERSVRVCFPFPDPVAQRHKLVAGYASHILGHECDVSLLGALKKRGWATEIVGGTSNARDDDDNVFYVDISLTVAGFKQVIDVIELMFKAIDLLTRGHFVEDAPKGEGYDSIQTDVFEQLLAEERLMFEMKELGRSESHCSSLSSALNTAHRLEHAWLEGYVPTEVDRAGSADVMRYLVPDNCVVFLSWNGFPGTGAGQSADSTVPQQPKNSGDNEEDEEEQEEEEEDEAPEAGSGAEELFASLPECARFPVTNETQFHKALHGSQPIPNDVLQTWKSARVSREDGLAFPPTNRFLATDFTIFSDASDATLTTQEIEDVPVVLESEYGDFYFMAHSNAVLKVPKATVTVEFFSLVPYADAKSRFYTRVMLLILGHQLKELSYMGELATIRNSVTASHGGVQLGMEGPMHHMSQFLREMTVAALKTSNLVGTQELFDTYRETYLRTLRSVRTQQPYEICSDRLMRLLIQSHYSFDDILTSVSNGNTPSAEAYAEYKDFVAKYLAALRFHMTLAGNVASVAEAKASYLDVVEEVVAARLVENARALSSEETSTVGFRTSVFLPVLTATGASSSTHVEGSTPILVAEECALNASDTNSAVVWEIQLGPETPELRVVADCLSSLLESRFFNALRTQETMGYIVASRCTRTHGLCVMKLIVQSAKPGADGWYILSRMIAFLDSAAASWDSIVCTDPQLDQVIKGTLRARQEPLKNISAFVGHVNANIHHPSGILRRPLEIAAIQSGKVISASTVKELFFSAVANSSPTRRSIAYMVHAPAFTEACLARAAAFSARRLPEVSPNRQFSITPEQRSSSFTTTLEWQLPAKVMELAPGSQDDAVKVVTADNKDTLLPPSYDDSEAAPCFTVVYLNTSSTSVTGAVLAEAIGGEWIATP</sequence>
<dbReference type="Pfam" id="PF05193">
    <property type="entry name" value="Peptidase_M16_C"/>
    <property type="match status" value="1"/>
</dbReference>
<feature type="compositionally biased region" description="Acidic residues" evidence="9">
    <location>
        <begin position="494"/>
        <end position="511"/>
    </location>
</feature>
<dbReference type="PANTHER" id="PTHR43690">
    <property type="entry name" value="NARDILYSIN"/>
    <property type="match status" value="1"/>
</dbReference>
<dbReference type="PANTHER" id="PTHR43690:SF18">
    <property type="entry name" value="INSULIN-DEGRADING ENZYME-RELATED"/>
    <property type="match status" value="1"/>
</dbReference>
<dbReference type="GO" id="GO:0005829">
    <property type="term" value="C:cytosol"/>
    <property type="evidence" value="ECO:0007669"/>
    <property type="project" value="TreeGrafter"/>
</dbReference>
<dbReference type="AlphaFoldDB" id="A0A0S4JGH1"/>
<evidence type="ECO:0000256" key="5">
    <source>
        <dbReference type="ARBA" id="ARBA00022801"/>
    </source>
</evidence>
<keyword evidence="15" id="KW-1185">Reference proteome</keyword>
<gene>
    <name evidence="14" type="ORF">BSAL_20040</name>
</gene>
<proteinExistence type="inferred from homology"/>
<evidence type="ECO:0000259" key="12">
    <source>
        <dbReference type="Pfam" id="PF16187"/>
    </source>
</evidence>
<feature type="region of interest" description="Disordered" evidence="9">
    <location>
        <begin position="477"/>
        <end position="516"/>
    </location>
</feature>
<dbReference type="SUPFAM" id="SSF63411">
    <property type="entry name" value="LuxS/MPP-like metallohydrolase"/>
    <property type="match status" value="4"/>
</dbReference>
<evidence type="ECO:0000256" key="1">
    <source>
        <dbReference type="ARBA" id="ARBA00001947"/>
    </source>
</evidence>